<feature type="signal peptide" evidence="1">
    <location>
        <begin position="1"/>
        <end position="23"/>
    </location>
</feature>
<proteinExistence type="predicted"/>
<dbReference type="EMBL" id="BAABQU010000052">
    <property type="protein sequence ID" value="GAA5441474.1"/>
    <property type="molecule type" value="Genomic_DNA"/>
</dbReference>
<evidence type="ECO:0000256" key="1">
    <source>
        <dbReference type="SAM" id="SignalP"/>
    </source>
</evidence>
<keyword evidence="1" id="KW-0732">Signal</keyword>
<name>A0ABP9UFG4_9DEIO</name>
<organism evidence="2 3">
    <name type="scientific">Deinococcus caeni</name>
    <dbReference type="NCBI Taxonomy" id="569127"/>
    <lineage>
        <taxon>Bacteria</taxon>
        <taxon>Thermotogati</taxon>
        <taxon>Deinococcota</taxon>
        <taxon>Deinococci</taxon>
        <taxon>Deinococcales</taxon>
        <taxon>Deinococcaceae</taxon>
        <taxon>Deinococcus</taxon>
    </lineage>
</organism>
<protein>
    <submittedName>
        <fullName evidence="2">Uncharacterized protein</fullName>
    </submittedName>
</protein>
<dbReference type="Proteomes" id="UP001423409">
    <property type="component" value="Unassembled WGS sequence"/>
</dbReference>
<evidence type="ECO:0000313" key="3">
    <source>
        <dbReference type="Proteomes" id="UP001423409"/>
    </source>
</evidence>
<feature type="chain" id="PRO_5045943537" evidence="1">
    <location>
        <begin position="24"/>
        <end position="166"/>
    </location>
</feature>
<gene>
    <name evidence="2" type="ORF">Dcae01_03011</name>
</gene>
<evidence type="ECO:0000313" key="2">
    <source>
        <dbReference type="EMBL" id="GAA5441474.1"/>
    </source>
</evidence>
<sequence>MPATPHPLTRVLLLACLTGGAGASDRPAGWSVRTFELPPCGPLDQQTFEQVQEVRDRSGRVQQLEFSHTSVLDAVTHLTFTRYANGGWKTVTWTAQGDWDFGTVAWTLGADGRVIRVTTSGQRDGVRYSRSPRPQDVPLPAAFRFTPSPTAYAALNCVELTSWPIL</sequence>
<accession>A0ABP9UFG4</accession>
<keyword evidence="3" id="KW-1185">Reference proteome</keyword>
<comment type="caution">
    <text evidence="2">The sequence shown here is derived from an EMBL/GenBank/DDBJ whole genome shotgun (WGS) entry which is preliminary data.</text>
</comment>
<reference evidence="2 3" key="1">
    <citation type="submission" date="2024-02" db="EMBL/GenBank/DDBJ databases">
        <title>Deinococcus caeni NBRC 101312.</title>
        <authorList>
            <person name="Ichikawa N."/>
            <person name="Katano-Makiyama Y."/>
            <person name="Hidaka K."/>
        </authorList>
    </citation>
    <scope>NUCLEOTIDE SEQUENCE [LARGE SCALE GENOMIC DNA]</scope>
    <source>
        <strain evidence="2 3">NBRC 101312</strain>
    </source>
</reference>